<dbReference type="AlphaFoldDB" id="A0A229P0Z3"/>
<feature type="transmembrane region" description="Helical" evidence="1">
    <location>
        <begin position="18"/>
        <end position="37"/>
    </location>
</feature>
<protein>
    <submittedName>
        <fullName evidence="2">Uncharacterized protein</fullName>
    </submittedName>
</protein>
<evidence type="ECO:0000313" key="2">
    <source>
        <dbReference type="EMBL" id="OXM15787.1"/>
    </source>
</evidence>
<keyword evidence="1" id="KW-1133">Transmembrane helix</keyword>
<proteinExistence type="predicted"/>
<dbReference type="Proteomes" id="UP000215145">
    <property type="component" value="Unassembled WGS sequence"/>
</dbReference>
<evidence type="ECO:0000256" key="1">
    <source>
        <dbReference type="SAM" id="Phobius"/>
    </source>
</evidence>
<dbReference type="OrthoDB" id="9836374at2"/>
<evidence type="ECO:0000313" key="3">
    <source>
        <dbReference type="Proteomes" id="UP000215145"/>
    </source>
</evidence>
<gene>
    <name evidence="2" type="ORF">CGZ75_03450</name>
</gene>
<sequence length="156" mass="16511">MTMKNDIATIHGAEGSSIGIVLVLFILLVIITSMLGWKSYGDDLDEDGSSGIESAQTFSVFNQTVDYILNLVSFANVQNPGSRIVRSGASQSLVLISANGSVSYDVLNSSNQRVGSFSAGMSSTSGFTISVNSGPIIPYILPQNRFNLVVRSAPRA</sequence>
<reference evidence="2 3" key="1">
    <citation type="submission" date="2017-07" db="EMBL/GenBank/DDBJ databases">
        <title>Paenibacillus herberti R33 genome sequencing and assembly.</title>
        <authorList>
            <person name="Su W."/>
        </authorList>
    </citation>
    <scope>NUCLEOTIDE SEQUENCE [LARGE SCALE GENOMIC DNA]</scope>
    <source>
        <strain evidence="2 3">R33</strain>
    </source>
</reference>
<keyword evidence="1" id="KW-0812">Transmembrane</keyword>
<accession>A0A229P0Z3</accession>
<keyword evidence="3" id="KW-1185">Reference proteome</keyword>
<dbReference type="EMBL" id="NMUQ01000001">
    <property type="protein sequence ID" value="OXM15787.1"/>
    <property type="molecule type" value="Genomic_DNA"/>
</dbReference>
<dbReference type="RefSeq" id="WP_089522879.1">
    <property type="nucleotide sequence ID" value="NZ_NMUQ01000001.1"/>
</dbReference>
<comment type="caution">
    <text evidence="2">The sequence shown here is derived from an EMBL/GenBank/DDBJ whole genome shotgun (WGS) entry which is preliminary data.</text>
</comment>
<name>A0A229P0Z3_9BACL</name>
<organism evidence="2 3">
    <name type="scientific">Paenibacillus herberti</name>
    <dbReference type="NCBI Taxonomy" id="1619309"/>
    <lineage>
        <taxon>Bacteria</taxon>
        <taxon>Bacillati</taxon>
        <taxon>Bacillota</taxon>
        <taxon>Bacilli</taxon>
        <taxon>Bacillales</taxon>
        <taxon>Paenibacillaceae</taxon>
        <taxon>Paenibacillus</taxon>
    </lineage>
</organism>
<keyword evidence="1" id="KW-0472">Membrane</keyword>